<name>H1V826_COLHI</name>
<accession>H1V826</accession>
<feature type="compositionally biased region" description="Basic residues" evidence="1">
    <location>
        <begin position="97"/>
        <end position="113"/>
    </location>
</feature>
<dbReference type="EMBL" id="CACQ02001950">
    <property type="protein sequence ID" value="CCF36378.1"/>
    <property type="molecule type" value="Genomic_DNA"/>
</dbReference>
<sequence>MGWVNSTHCRFRPGPHHNQLKPSSRCKTVMAVVRSSQVSCARLCASVGYSMAGSLWAKAESSTDICTQSGVMTAWKVVFQLACRKTLHNSDWALGKQRQRPHPRRSRITKPSI</sequence>
<evidence type="ECO:0000256" key="1">
    <source>
        <dbReference type="SAM" id="MobiDB-lite"/>
    </source>
</evidence>
<organism evidence="2 3">
    <name type="scientific">Colletotrichum higginsianum (strain IMI 349063)</name>
    <name type="common">Crucifer anthracnose fungus</name>
    <dbReference type="NCBI Taxonomy" id="759273"/>
    <lineage>
        <taxon>Eukaryota</taxon>
        <taxon>Fungi</taxon>
        <taxon>Dikarya</taxon>
        <taxon>Ascomycota</taxon>
        <taxon>Pezizomycotina</taxon>
        <taxon>Sordariomycetes</taxon>
        <taxon>Hypocreomycetidae</taxon>
        <taxon>Glomerellales</taxon>
        <taxon>Glomerellaceae</taxon>
        <taxon>Colletotrichum</taxon>
        <taxon>Colletotrichum destructivum species complex</taxon>
    </lineage>
</organism>
<dbReference type="HOGENOM" id="CLU_2133335_0_0_1"/>
<gene>
    <name evidence="2" type="ORF">CH063_07962</name>
</gene>
<proteinExistence type="predicted"/>
<protein>
    <submittedName>
        <fullName evidence="2">Uncharacterized protein</fullName>
    </submittedName>
</protein>
<evidence type="ECO:0000313" key="3">
    <source>
        <dbReference type="Proteomes" id="UP000007174"/>
    </source>
</evidence>
<dbReference type="Proteomes" id="UP000007174">
    <property type="component" value="Unassembled WGS sequence"/>
</dbReference>
<reference evidence="3" key="1">
    <citation type="journal article" date="2012" name="Nat. Genet.">
        <title>Lifestyle transitions in plant pathogenic Colletotrichum fungi deciphered by genome and transcriptome analyses.</title>
        <authorList>
            <person name="O'Connell R.J."/>
            <person name="Thon M.R."/>
            <person name="Hacquard S."/>
            <person name="Amyotte S.G."/>
            <person name="Kleemann J."/>
            <person name="Torres M.F."/>
            <person name="Damm U."/>
            <person name="Buiate E.A."/>
            <person name="Epstein L."/>
            <person name="Alkan N."/>
            <person name="Altmueller J."/>
            <person name="Alvarado-Balderrama L."/>
            <person name="Bauser C.A."/>
            <person name="Becker C."/>
            <person name="Birren B.W."/>
            <person name="Chen Z."/>
            <person name="Choi J."/>
            <person name="Crouch J.A."/>
            <person name="Duvick J.P."/>
            <person name="Farman M.A."/>
            <person name="Gan P."/>
            <person name="Heiman D."/>
            <person name="Henrissat B."/>
            <person name="Howard R.J."/>
            <person name="Kabbage M."/>
            <person name="Koch C."/>
            <person name="Kracher B."/>
            <person name="Kubo Y."/>
            <person name="Law A.D."/>
            <person name="Lebrun M.-H."/>
            <person name="Lee Y.-H."/>
            <person name="Miyara I."/>
            <person name="Moore N."/>
            <person name="Neumann U."/>
            <person name="Nordstroem K."/>
            <person name="Panaccione D.G."/>
            <person name="Panstruga R."/>
            <person name="Place M."/>
            <person name="Proctor R.H."/>
            <person name="Prusky D."/>
            <person name="Rech G."/>
            <person name="Reinhardt R."/>
            <person name="Rollins J.A."/>
            <person name="Rounsley S."/>
            <person name="Schardl C.L."/>
            <person name="Schwartz D.C."/>
            <person name="Shenoy N."/>
            <person name="Shirasu K."/>
            <person name="Sikhakolli U.R."/>
            <person name="Stueber K."/>
            <person name="Sukno S.A."/>
            <person name="Sweigard J.A."/>
            <person name="Takano Y."/>
            <person name="Takahara H."/>
            <person name="Trail F."/>
            <person name="van der Does H.C."/>
            <person name="Voll L.M."/>
            <person name="Will I."/>
            <person name="Young S."/>
            <person name="Zeng Q."/>
            <person name="Zhang J."/>
            <person name="Zhou S."/>
            <person name="Dickman M.B."/>
            <person name="Schulze-Lefert P."/>
            <person name="Ver Loren van Themaat E."/>
            <person name="Ma L.-J."/>
            <person name="Vaillancourt L.J."/>
        </authorList>
    </citation>
    <scope>NUCLEOTIDE SEQUENCE [LARGE SCALE GENOMIC DNA]</scope>
    <source>
        <strain evidence="3">IMI 349063</strain>
    </source>
</reference>
<feature type="region of interest" description="Disordered" evidence="1">
    <location>
        <begin position="92"/>
        <end position="113"/>
    </location>
</feature>
<dbReference type="AlphaFoldDB" id="H1V826"/>
<evidence type="ECO:0000313" key="2">
    <source>
        <dbReference type="EMBL" id="CCF36378.1"/>
    </source>
</evidence>